<protein>
    <recommendedName>
        <fullName evidence="5">Ubiquitin carboxyl-terminal hydrolase MINDY</fullName>
        <ecNumber evidence="5">3.4.19.12</ecNumber>
    </recommendedName>
</protein>
<dbReference type="GO" id="GO:1990380">
    <property type="term" value="F:K48-linked deubiquitinase activity"/>
    <property type="evidence" value="ECO:0007669"/>
    <property type="project" value="UniProtKB-UniRule"/>
</dbReference>
<comment type="caution">
    <text evidence="7">The sequence shown here is derived from an EMBL/GenBank/DDBJ whole genome shotgun (WGS) entry which is preliminary data.</text>
</comment>
<dbReference type="Proteomes" id="UP000276834">
    <property type="component" value="Unassembled WGS sequence"/>
</dbReference>
<reference evidence="7 8" key="1">
    <citation type="journal article" date="2018" name="Proc. R. Soc. B">
        <title>A non-coding region near Follistatin controls head colour polymorphism in the Gouldian finch.</title>
        <authorList>
            <person name="Toomey M.B."/>
            <person name="Marques C.I."/>
            <person name="Andrade P."/>
            <person name="Araujo P.M."/>
            <person name="Sabatino S."/>
            <person name="Gazda M.A."/>
            <person name="Afonso S."/>
            <person name="Lopes R.J."/>
            <person name="Corbo J.C."/>
            <person name="Carneiro M."/>
        </authorList>
    </citation>
    <scope>NUCLEOTIDE SEQUENCE [LARGE SCALE GENOMIC DNA]</scope>
    <source>
        <strain evidence="7">Red01</strain>
        <tissue evidence="7">Muscle</tissue>
    </source>
</reference>
<evidence type="ECO:0000313" key="8">
    <source>
        <dbReference type="Proteomes" id="UP000276834"/>
    </source>
</evidence>
<evidence type="ECO:0000259" key="6">
    <source>
        <dbReference type="SMART" id="SM01174"/>
    </source>
</evidence>
<sequence>FVFSDSESTALEQFEGGPCAVIAPVQHCVSVDDKTKHVEMQEEQKNLLCHTLCDILEMACSDNSESYCLATWIRGKTTEETASISESPAESSHQEEQPCKIKRAFKSFPELKAAVWDQYSAWTNRFGVLLFLYSVILTKGIENIKNEIEDATEPLIDPVYGHGSQSLINLLLTGHAVSNVWDGDRECSGMTPIHVVKVGSYLKSPKFPIWILGSETHLTVFFA</sequence>
<dbReference type="GO" id="GO:0004843">
    <property type="term" value="F:cysteine-type deubiquitinase activity"/>
    <property type="evidence" value="ECO:0007669"/>
    <property type="project" value="UniProtKB-UniRule"/>
</dbReference>
<evidence type="ECO:0000256" key="1">
    <source>
        <dbReference type="ARBA" id="ARBA00011074"/>
    </source>
</evidence>
<gene>
    <name evidence="7" type="ORF">DV515_00001483</name>
</gene>
<proteinExistence type="inferred from homology"/>
<organism evidence="7 8">
    <name type="scientific">Chloebia gouldiae</name>
    <name type="common">Gouldian finch</name>
    <name type="synonym">Erythrura gouldiae</name>
    <dbReference type="NCBI Taxonomy" id="44316"/>
    <lineage>
        <taxon>Eukaryota</taxon>
        <taxon>Metazoa</taxon>
        <taxon>Chordata</taxon>
        <taxon>Craniata</taxon>
        <taxon>Vertebrata</taxon>
        <taxon>Euteleostomi</taxon>
        <taxon>Archelosauria</taxon>
        <taxon>Archosauria</taxon>
        <taxon>Dinosauria</taxon>
        <taxon>Saurischia</taxon>
        <taxon>Theropoda</taxon>
        <taxon>Coelurosauria</taxon>
        <taxon>Aves</taxon>
        <taxon>Neognathae</taxon>
        <taxon>Neoaves</taxon>
        <taxon>Telluraves</taxon>
        <taxon>Australaves</taxon>
        <taxon>Passeriformes</taxon>
        <taxon>Passeroidea</taxon>
        <taxon>Passeridae</taxon>
        <taxon>Chloebia</taxon>
    </lineage>
</organism>
<dbReference type="EC" id="3.4.19.12" evidence="5"/>
<dbReference type="GO" id="GO:0006508">
    <property type="term" value="P:proteolysis"/>
    <property type="evidence" value="ECO:0007669"/>
    <property type="project" value="UniProtKB-KW"/>
</dbReference>
<evidence type="ECO:0000256" key="3">
    <source>
        <dbReference type="ARBA" id="ARBA00022801"/>
    </source>
</evidence>
<comment type="similarity">
    <text evidence="1 5">Belongs to the MINDY deubiquitinase family. FAM188 subfamily.</text>
</comment>
<comment type="catalytic activity">
    <reaction evidence="5">
        <text>Thiol-dependent hydrolysis of ester, thioester, amide, peptide and isopeptide bonds formed by the C-terminal Gly of ubiquitin (a 76-residue protein attached to proteins as an intracellular targeting signal).</text>
        <dbReference type="EC" id="3.4.19.12"/>
    </reaction>
</comment>
<keyword evidence="5" id="KW-0833">Ubl conjugation pathway</keyword>
<dbReference type="InterPro" id="IPR025257">
    <property type="entry name" value="MINDY-3/4_CD"/>
</dbReference>
<dbReference type="EMBL" id="QUSF01000003">
    <property type="protein sequence ID" value="RLW11533.1"/>
    <property type="molecule type" value="Genomic_DNA"/>
</dbReference>
<evidence type="ECO:0000256" key="5">
    <source>
        <dbReference type="RuleBase" id="RU367088"/>
    </source>
</evidence>
<dbReference type="AlphaFoldDB" id="A0A3L8SY78"/>
<evidence type="ECO:0000313" key="7">
    <source>
        <dbReference type="EMBL" id="RLW11533.1"/>
    </source>
</evidence>
<keyword evidence="3 5" id="KW-0378">Hydrolase</keyword>
<keyword evidence="4 5" id="KW-0788">Thiol protease</keyword>
<comment type="function">
    <text evidence="5">Hydrolase that can remove 'Lys-48'-linked conjugated ubiquitin from proteins.</text>
</comment>
<dbReference type="Pfam" id="PF13898">
    <property type="entry name" value="MINDY-3_4_CD"/>
    <property type="match status" value="2"/>
</dbReference>
<dbReference type="SMART" id="SM01174">
    <property type="entry name" value="DUF4205"/>
    <property type="match status" value="1"/>
</dbReference>
<accession>A0A3L8SY78</accession>
<dbReference type="OrthoDB" id="9981542at2759"/>
<keyword evidence="2 5" id="KW-0645">Protease</keyword>
<feature type="non-terminal residue" evidence="7">
    <location>
        <position position="1"/>
    </location>
</feature>
<evidence type="ECO:0000256" key="2">
    <source>
        <dbReference type="ARBA" id="ARBA00022670"/>
    </source>
</evidence>
<feature type="domain" description="Deubiquitinating enzyme MINDY-3/4 conserved" evidence="6">
    <location>
        <begin position="1"/>
        <end position="223"/>
    </location>
</feature>
<dbReference type="PANTHER" id="PTHR12473">
    <property type="entry name" value="UBIQUITIN CARBOXYL-TERMINAL HYDROLASE MINDY-4-RELATED"/>
    <property type="match status" value="1"/>
</dbReference>
<name>A0A3L8SY78_CHLGU</name>
<dbReference type="InterPro" id="IPR039785">
    <property type="entry name" value="MINY3/4"/>
</dbReference>
<evidence type="ECO:0000256" key="4">
    <source>
        <dbReference type="ARBA" id="ARBA00022807"/>
    </source>
</evidence>
<dbReference type="GO" id="GO:0071108">
    <property type="term" value="P:protein K48-linked deubiquitination"/>
    <property type="evidence" value="ECO:0007669"/>
    <property type="project" value="InterPro"/>
</dbReference>
<dbReference type="PANTHER" id="PTHR12473:SF17">
    <property type="entry name" value="UBIQUITIN CARBOXYL-TERMINAL HYDROLASE MINDY-3"/>
    <property type="match status" value="1"/>
</dbReference>
<feature type="non-terminal residue" evidence="7">
    <location>
        <position position="223"/>
    </location>
</feature>
<keyword evidence="8" id="KW-1185">Reference proteome</keyword>
<dbReference type="STRING" id="44316.ENSEGOP00005002681"/>